<keyword evidence="2" id="KW-0732">Signal</keyword>
<organism evidence="3 4">
    <name type="scientific">Kingella denitrificans ATCC 33394</name>
    <dbReference type="NCBI Taxonomy" id="888741"/>
    <lineage>
        <taxon>Bacteria</taxon>
        <taxon>Pseudomonadati</taxon>
        <taxon>Pseudomonadota</taxon>
        <taxon>Betaproteobacteria</taxon>
        <taxon>Neisseriales</taxon>
        <taxon>Neisseriaceae</taxon>
        <taxon>Kingella</taxon>
    </lineage>
</organism>
<gene>
    <name evidence="3" type="ORF">HMPREF9098_0315</name>
</gene>
<dbReference type="HOGENOM" id="CLU_806154_0_0_4"/>
<keyword evidence="4" id="KW-1185">Reference proteome</keyword>
<feature type="signal peptide" evidence="2">
    <location>
        <begin position="1"/>
        <end position="17"/>
    </location>
</feature>
<dbReference type="STRING" id="888741.HMPREF9098_0315"/>
<comment type="caution">
    <text evidence="3">The sequence shown here is derived from an EMBL/GenBank/DDBJ whole genome shotgun (WGS) entry which is preliminary data.</text>
</comment>
<protein>
    <submittedName>
        <fullName evidence="3">Uncharacterized protein</fullName>
    </submittedName>
</protein>
<accession>F0EWT5</accession>
<reference evidence="3 4" key="1">
    <citation type="submission" date="2011-01" db="EMBL/GenBank/DDBJ databases">
        <authorList>
            <person name="Muzny D."/>
            <person name="Qin X."/>
            <person name="Deng J."/>
            <person name="Jiang H."/>
            <person name="Liu Y."/>
            <person name="Qu J."/>
            <person name="Song X.-Z."/>
            <person name="Zhang L."/>
            <person name="Thornton R."/>
            <person name="Coyle M."/>
            <person name="Francisco L."/>
            <person name="Jackson L."/>
            <person name="Javaid M."/>
            <person name="Korchina V."/>
            <person name="Kovar C."/>
            <person name="Mata R."/>
            <person name="Mathew T."/>
            <person name="Ngo R."/>
            <person name="Nguyen L."/>
            <person name="Nguyen N."/>
            <person name="Okwuonu G."/>
            <person name="Ongeri F."/>
            <person name="Pham C."/>
            <person name="Simmons D."/>
            <person name="Wilczek-Boney K."/>
            <person name="Hale W."/>
            <person name="Jakkamsetti A."/>
            <person name="Pham P."/>
            <person name="Ruth R."/>
            <person name="San Lucas F."/>
            <person name="Warren J."/>
            <person name="Zhang J."/>
            <person name="Zhao Z."/>
            <person name="Zhou C."/>
            <person name="Zhu D."/>
            <person name="Lee S."/>
            <person name="Bess C."/>
            <person name="Blankenburg K."/>
            <person name="Forbes L."/>
            <person name="Fu Q."/>
            <person name="Gubbala S."/>
            <person name="Hirani K."/>
            <person name="Jayaseelan J.C."/>
            <person name="Lara F."/>
            <person name="Munidasa M."/>
            <person name="Palculict T."/>
            <person name="Patil S."/>
            <person name="Pu L.-L."/>
            <person name="Saada N."/>
            <person name="Tang L."/>
            <person name="Weissenberger G."/>
            <person name="Zhu Y."/>
            <person name="Hemphill L."/>
            <person name="Shang Y."/>
            <person name="Youmans B."/>
            <person name="Ayvaz T."/>
            <person name="Ross M."/>
            <person name="Santibanez J."/>
            <person name="Aqrawi P."/>
            <person name="Gross S."/>
            <person name="Joshi V."/>
            <person name="Fowler G."/>
            <person name="Nazareth L."/>
            <person name="Reid J."/>
            <person name="Worley K."/>
            <person name="Petrosino J."/>
            <person name="Highlander S."/>
            <person name="Gibbs R."/>
        </authorList>
    </citation>
    <scope>NUCLEOTIDE SEQUENCE [LARGE SCALE GENOMIC DNA]</scope>
    <source>
        <strain evidence="3 4">ATCC 33394</strain>
    </source>
</reference>
<dbReference type="EMBL" id="AEWV01000006">
    <property type="protein sequence ID" value="EGC18166.1"/>
    <property type="molecule type" value="Genomic_DNA"/>
</dbReference>
<evidence type="ECO:0000256" key="1">
    <source>
        <dbReference type="SAM" id="MobiDB-lite"/>
    </source>
</evidence>
<feature type="chain" id="PRO_5003247493" evidence="2">
    <location>
        <begin position="18"/>
        <end position="348"/>
    </location>
</feature>
<name>F0EWT5_9NEIS</name>
<dbReference type="PROSITE" id="PS51257">
    <property type="entry name" value="PROKAR_LIPOPROTEIN"/>
    <property type="match status" value="1"/>
</dbReference>
<dbReference type="Gene3D" id="1.20.1270.180">
    <property type="match status" value="1"/>
</dbReference>
<proteinExistence type="predicted"/>
<dbReference type="AlphaFoldDB" id="F0EWT5"/>
<evidence type="ECO:0000256" key="2">
    <source>
        <dbReference type="SAM" id="SignalP"/>
    </source>
</evidence>
<feature type="region of interest" description="Disordered" evidence="1">
    <location>
        <begin position="207"/>
        <end position="260"/>
    </location>
</feature>
<dbReference type="Proteomes" id="UP000004088">
    <property type="component" value="Unassembled WGS sequence"/>
</dbReference>
<sequence length="348" mass="37168">MKKTLVSLAVISSFALAACSHSDKNDNAAASAASAANAAACQNPAYTTAIQTQFKQALATAQQQALRSGNGEYIDAQKLADLDKQIGISLTESGATSSGCQAKISISIPKTLLEQAEHYAPLLQSGKPADSIAQKLVGSNIQFNGETLTIPFNFTANGDNISGNSQTLSQVAQILTDVLLPAFVKGKLEIDGKTLSRDQALKLVLNPPKPEAASEPATKAEPVEVPTISENTDENSSDSDTPPAAPQKLTPPDNSNSKSRISRQDLNAAIDAHNQANDSIRSAWRNIDPTIQQDLVDEQRDWERRKATSCGNAAAKGNSAVESQYLRMQCDTRLTRERVQYLKGFSIE</sequence>
<dbReference type="RefSeq" id="WP_003781250.1">
    <property type="nucleotide sequence ID" value="NZ_GL870929.1"/>
</dbReference>
<evidence type="ECO:0000313" key="4">
    <source>
        <dbReference type="Proteomes" id="UP000004088"/>
    </source>
</evidence>
<evidence type="ECO:0000313" key="3">
    <source>
        <dbReference type="EMBL" id="EGC18166.1"/>
    </source>
</evidence>